<feature type="signal peptide" evidence="1">
    <location>
        <begin position="1"/>
        <end position="26"/>
    </location>
</feature>
<reference evidence="2 3" key="1">
    <citation type="journal article" date="2019" name="ACS Chem. Biol.">
        <title>Identification and Mobilization of a Cryptic Antibiotic Biosynthesis Gene Locus from a Human-Pathogenic Nocardia Isolate.</title>
        <authorList>
            <person name="Herisse M."/>
            <person name="Ishida K."/>
            <person name="Porter J.L."/>
            <person name="Howden B."/>
            <person name="Hertweck C."/>
            <person name="Stinear T.P."/>
            <person name="Pidot S.J."/>
        </authorList>
    </citation>
    <scope>NUCLEOTIDE SEQUENCE [LARGE SCALE GENOMIC DNA]</scope>
    <source>
        <strain evidence="2 3">AUSMDU00012717</strain>
    </source>
</reference>
<dbReference type="RefSeq" id="WP_203217584.1">
    <property type="nucleotide sequence ID" value="NZ_CP046172.1"/>
</dbReference>
<accession>A0A6G9YEF6</accession>
<feature type="chain" id="PRO_5026030809" evidence="1">
    <location>
        <begin position="27"/>
        <end position="321"/>
    </location>
</feature>
<protein>
    <submittedName>
        <fullName evidence="2">Uncharacterized protein</fullName>
    </submittedName>
</protein>
<dbReference type="EMBL" id="CP046172">
    <property type="protein sequence ID" value="QIS11426.1"/>
    <property type="molecule type" value="Genomic_DNA"/>
</dbReference>
<organism evidence="2 3">
    <name type="scientific">Nocardia arthritidis</name>
    <dbReference type="NCBI Taxonomy" id="228602"/>
    <lineage>
        <taxon>Bacteria</taxon>
        <taxon>Bacillati</taxon>
        <taxon>Actinomycetota</taxon>
        <taxon>Actinomycetes</taxon>
        <taxon>Mycobacteriales</taxon>
        <taxon>Nocardiaceae</taxon>
        <taxon>Nocardia</taxon>
    </lineage>
</organism>
<keyword evidence="3" id="KW-1185">Reference proteome</keyword>
<proteinExistence type="predicted"/>
<evidence type="ECO:0000313" key="3">
    <source>
        <dbReference type="Proteomes" id="UP000503540"/>
    </source>
</evidence>
<name>A0A6G9YEF6_9NOCA</name>
<dbReference type="KEGG" id="nah:F5544_17755"/>
<gene>
    <name evidence="2" type="ORF">F5544_17755</name>
</gene>
<sequence>MYRKYLLPVFTVCLALSLGPGSVAVAAQNTQPVTAPAVTDPYCYDESSSPQADVSDLAAAFSSSNWMQTLQGVYHRRWPSGEKLAIAQAADPNWNQFVDTSSFNAFAESMMVAIHEETHMWDLDSSRTNWDQYTAAWINADQQLTNVPLHDGFPRKEILPLIDDDYSNDMDGIYLRDQQQGDYHLQGVTAELNAGLMGLPAVTVLQEFIQGIGASNARDIAATNLRYLLLYLRVAKSNHPDYWEQIKNEPALRDFVLIEFLRTAYWLDKSAPYTGKLGSPNADKVTEKNYSSENISILEEFTGHKVRLDSQKNCTARAASQ</sequence>
<evidence type="ECO:0000256" key="1">
    <source>
        <dbReference type="SAM" id="SignalP"/>
    </source>
</evidence>
<dbReference type="AlphaFoldDB" id="A0A6G9YEF6"/>
<dbReference type="Proteomes" id="UP000503540">
    <property type="component" value="Chromosome"/>
</dbReference>
<evidence type="ECO:0000313" key="2">
    <source>
        <dbReference type="EMBL" id="QIS11426.1"/>
    </source>
</evidence>
<keyword evidence="1" id="KW-0732">Signal</keyword>